<comment type="caution">
    <text evidence="13">The sequence shown here is derived from an EMBL/GenBank/DDBJ whole genome shotgun (WGS) entry which is preliminary data.</text>
</comment>
<protein>
    <recommendedName>
        <fullName evidence="11">Probable alginate O-acetylase</fullName>
        <ecNumber evidence="11">2.3.1.-</ecNumber>
    </recommendedName>
</protein>
<keyword evidence="7 11" id="KW-0016">Alginate biosynthesis</keyword>
<comment type="pathway">
    <text evidence="2 11">Glycan biosynthesis; alginate biosynthesis.</text>
</comment>
<evidence type="ECO:0000256" key="2">
    <source>
        <dbReference type="ARBA" id="ARBA00005182"/>
    </source>
</evidence>
<name>A0A0Q9YW16_9GAMM</name>
<reference evidence="14" key="3">
    <citation type="submission" date="2021-06" db="EMBL/GenBank/DDBJ databases">
        <title>Genomic Description and Analysis of Intracellular Bacteria, Candidatus Berkiella cookevillensis and Candidatus Berkiella aquae.</title>
        <authorList>
            <person name="Kidane D.T."/>
            <person name="Mehari Y.T."/>
            <person name="Rice F.C."/>
            <person name="Arivett B.A."/>
            <person name="Farone A.L."/>
            <person name="Berk S.G."/>
            <person name="Farone M.B."/>
        </authorList>
    </citation>
    <scope>NUCLEOTIDE SEQUENCE</scope>
    <source>
        <strain evidence="14">HT99</strain>
    </source>
</reference>
<dbReference type="InterPro" id="IPR028362">
    <property type="entry name" value="AlgI"/>
</dbReference>
<feature type="transmembrane region" description="Helical" evidence="12">
    <location>
        <begin position="491"/>
        <end position="510"/>
    </location>
</feature>
<evidence type="ECO:0000313" key="13">
    <source>
        <dbReference type="EMBL" id="KRG20307.1"/>
    </source>
</evidence>
<evidence type="ECO:0000256" key="1">
    <source>
        <dbReference type="ARBA" id="ARBA00004651"/>
    </source>
</evidence>
<reference evidence="13" key="1">
    <citation type="submission" date="2015-09" db="EMBL/GenBank/DDBJ databases">
        <title>Draft Genome Sequences of Two Novel Amoeba-resistant Intranuclear Bacteria, Candidatus Berkiella cookevillensis and Candidatus Berkiella aquae.</title>
        <authorList>
            <person name="Mehari Y.T."/>
            <person name="Arivett B.A."/>
            <person name="Farone A.L."/>
            <person name="Gunderson J.H."/>
            <person name="Farone M.B."/>
        </authorList>
    </citation>
    <scope>NUCLEOTIDE SEQUENCE [LARGE SCALE GENOMIC DNA]</scope>
    <source>
        <strain evidence="13">HT99</strain>
    </source>
</reference>
<keyword evidence="4 11" id="KW-1003">Cell membrane</keyword>
<evidence type="ECO:0000256" key="4">
    <source>
        <dbReference type="ARBA" id="ARBA00022475"/>
    </source>
</evidence>
<comment type="subcellular location">
    <subcellularLocation>
        <location evidence="11">Cell inner membrane</location>
    </subcellularLocation>
    <subcellularLocation>
        <location evidence="1">Cell membrane</location>
        <topology evidence="1">Multi-pass membrane protein</topology>
    </subcellularLocation>
</comment>
<evidence type="ECO:0000256" key="3">
    <source>
        <dbReference type="ARBA" id="ARBA00010323"/>
    </source>
</evidence>
<dbReference type="InterPro" id="IPR051085">
    <property type="entry name" value="MB_O-acyltransferase"/>
</dbReference>
<dbReference type="OrthoDB" id="139172at2"/>
<feature type="transmembrane region" description="Helical" evidence="12">
    <location>
        <begin position="115"/>
        <end position="133"/>
    </location>
</feature>
<keyword evidence="6 11" id="KW-0812">Transmembrane</keyword>
<dbReference type="Pfam" id="PF03062">
    <property type="entry name" value="MBOAT"/>
    <property type="match status" value="1"/>
</dbReference>
<keyword evidence="15" id="KW-1185">Reference proteome</keyword>
<dbReference type="GO" id="GO:0016746">
    <property type="term" value="F:acyltransferase activity"/>
    <property type="evidence" value="ECO:0007669"/>
    <property type="project" value="UniProtKB-KW"/>
</dbReference>
<keyword evidence="8 12" id="KW-1133">Transmembrane helix</keyword>
<keyword evidence="11" id="KW-0997">Cell inner membrane</keyword>
<gene>
    <name evidence="13" type="primary">patA_2</name>
    <name evidence="14" type="ORF">HT99x_012860</name>
    <name evidence="13" type="ORF">HT99x_02557</name>
</gene>
<dbReference type="AlphaFoldDB" id="A0A0Q9YW16"/>
<keyword evidence="5 11" id="KW-0808">Transferase</keyword>
<feature type="transmembrane region" description="Helical" evidence="12">
    <location>
        <begin position="77"/>
        <end position="95"/>
    </location>
</feature>
<dbReference type="GO" id="GO:0005886">
    <property type="term" value="C:plasma membrane"/>
    <property type="evidence" value="ECO:0007669"/>
    <property type="project" value="UniProtKB-SubCell"/>
</dbReference>
<dbReference type="InterPro" id="IPR024194">
    <property type="entry name" value="Ac/AlaTfrase_AlgI/DltB"/>
</dbReference>
<dbReference type="Proteomes" id="UP000051497">
    <property type="component" value="Unassembled WGS sequence"/>
</dbReference>
<feature type="transmembrane region" description="Helical" evidence="12">
    <location>
        <begin position="184"/>
        <end position="202"/>
    </location>
</feature>
<evidence type="ECO:0000256" key="7">
    <source>
        <dbReference type="ARBA" id="ARBA00022841"/>
    </source>
</evidence>
<organism evidence="13">
    <name type="scientific">Candidatus Berkiella aquae</name>
    <dbReference type="NCBI Taxonomy" id="295108"/>
    <lineage>
        <taxon>Bacteria</taxon>
        <taxon>Pseudomonadati</taxon>
        <taxon>Pseudomonadota</taxon>
        <taxon>Gammaproteobacteria</taxon>
        <taxon>Candidatus Berkiellales</taxon>
        <taxon>Candidatus Berkiellaceae</taxon>
        <taxon>Candidatus Berkiella</taxon>
    </lineage>
</organism>
<dbReference type="EMBL" id="LKAJ01000013">
    <property type="protein sequence ID" value="KRG20307.1"/>
    <property type="molecule type" value="Genomic_DNA"/>
</dbReference>
<reference evidence="14" key="2">
    <citation type="journal article" date="2016" name="Genome Announc.">
        <title>Draft Genome Sequences of Two Novel Amoeba-Resistant Intranuclear Bacteria, 'Candidatus Berkiella cookevillensis' and 'Candidatus Berkiella aquae'.</title>
        <authorList>
            <person name="Mehari Y.T."/>
            <person name="Arivett B.A."/>
            <person name="Farone A.L."/>
            <person name="Gunderson J.H."/>
            <person name="Farone M.B."/>
        </authorList>
    </citation>
    <scope>NUCLEOTIDE SEQUENCE</scope>
    <source>
        <strain evidence="14">HT99</strain>
    </source>
</reference>
<dbReference type="PIRSF" id="PIRSF016636">
    <property type="entry name" value="AlgI_DltB"/>
    <property type="match status" value="1"/>
</dbReference>
<dbReference type="PIRSF" id="PIRSF500217">
    <property type="entry name" value="AlgI"/>
    <property type="match status" value="1"/>
</dbReference>
<evidence type="ECO:0000313" key="14">
    <source>
        <dbReference type="EMBL" id="MCS5712325.1"/>
    </source>
</evidence>
<feature type="transmembrane region" description="Helical" evidence="12">
    <location>
        <begin position="31"/>
        <end position="47"/>
    </location>
</feature>
<feature type="transmembrane region" description="Helical" evidence="12">
    <location>
        <begin position="145"/>
        <end position="164"/>
    </location>
</feature>
<feature type="transmembrane region" description="Helical" evidence="12">
    <location>
        <begin position="6"/>
        <end position="24"/>
    </location>
</feature>
<comment type="similarity">
    <text evidence="3 11">Belongs to the membrane-bound acyltransferase family.</text>
</comment>
<proteinExistence type="inferred from homology"/>
<dbReference type="PANTHER" id="PTHR13285:SF23">
    <property type="entry name" value="TEICHOIC ACID D-ALANYLTRANSFERASE"/>
    <property type="match status" value="1"/>
</dbReference>
<dbReference type="UniPathway" id="UPA00286"/>
<evidence type="ECO:0000256" key="12">
    <source>
        <dbReference type="SAM" id="Phobius"/>
    </source>
</evidence>
<dbReference type="EMBL" id="LKAJ02000001">
    <property type="protein sequence ID" value="MCS5712325.1"/>
    <property type="molecule type" value="Genomic_DNA"/>
</dbReference>
<keyword evidence="10 11" id="KW-0012">Acyltransferase</keyword>
<feature type="transmembrane region" description="Helical" evidence="12">
    <location>
        <begin position="310"/>
        <end position="343"/>
    </location>
</feature>
<dbReference type="GO" id="GO:0042121">
    <property type="term" value="P:alginic acid biosynthetic process"/>
    <property type="evidence" value="ECO:0007669"/>
    <property type="project" value="UniProtKB-UniRule"/>
</dbReference>
<dbReference type="PANTHER" id="PTHR13285">
    <property type="entry name" value="ACYLTRANSFERASE"/>
    <property type="match status" value="1"/>
</dbReference>
<dbReference type="STRING" id="295108.HT99x_02557"/>
<accession>A0A0Q9YW16</accession>
<evidence type="ECO:0000313" key="15">
    <source>
        <dbReference type="Proteomes" id="UP000051497"/>
    </source>
</evidence>
<dbReference type="InterPro" id="IPR004299">
    <property type="entry name" value="MBOAT_fam"/>
</dbReference>
<keyword evidence="9 11" id="KW-0472">Membrane</keyword>
<dbReference type="EC" id="2.3.1.-" evidence="11"/>
<evidence type="ECO:0000256" key="10">
    <source>
        <dbReference type="ARBA" id="ARBA00023315"/>
    </source>
</evidence>
<dbReference type="PATRIC" id="fig|1590043.3.peg.2599"/>
<evidence type="ECO:0000256" key="5">
    <source>
        <dbReference type="ARBA" id="ARBA00022679"/>
    </source>
</evidence>
<dbReference type="RefSeq" id="WP_075067162.1">
    <property type="nucleotide sequence ID" value="NZ_LKAJ02000001.1"/>
</dbReference>
<evidence type="ECO:0000256" key="8">
    <source>
        <dbReference type="ARBA" id="ARBA00022989"/>
    </source>
</evidence>
<evidence type="ECO:0000256" key="6">
    <source>
        <dbReference type="ARBA" id="ARBA00022692"/>
    </source>
</evidence>
<sequence length="518" mass="59306">MLFNSYSFIFLFLPIAVFGFYRLGNRFNPKVSLIWLIVASAIFYGWFSPGFLLLLLLSIVVNAIIGKKLIAQKNRSLLITGLVFNLGLIALFKYAHFLAENVAWLLGTQAPTFKIMLPLAISFFTFQQIAFIVDCYHGKVKIFHFLQYCLFIVFFPQLIAGPIVQHHQMIPQIERPHFNRIKMQHIALGLSIFIVGLFKKVIFADNCALFANPIFEAAGKGIELTFFESWWGAIAYTLQLYFDFSGYSDMAIGLALLFNIKLPLNFNSPYKALNIIDFWRRWHITLSTFLRDYLYIPLGGNRKGTYQRQLNLMITMLLGGIWHGASWNFVIWGGLHGLFLMINHSWRTFRQKVLRHDLAISSWQARALSQLMTLFCIVIAWVFFRASTFAEAKQMLSAMLGMNGISLIQSLKSSLGTFTPWLMSHGVTFDGLFANELADLRQATAILIPLWIVVLFLPNSQQFLLSHTRLAQDFMLTMTTGQRLAWKSNTIWAIFIGLLGMISILCLAKASDFIYYQF</sequence>
<evidence type="ECO:0000256" key="11">
    <source>
        <dbReference type="PIRNR" id="PIRNR016636"/>
    </source>
</evidence>
<feature type="transmembrane region" description="Helical" evidence="12">
    <location>
        <begin position="443"/>
        <end position="460"/>
    </location>
</feature>
<evidence type="ECO:0000256" key="9">
    <source>
        <dbReference type="ARBA" id="ARBA00023136"/>
    </source>
</evidence>
<feature type="transmembrane region" description="Helical" evidence="12">
    <location>
        <begin position="363"/>
        <end position="384"/>
    </location>
</feature>